<dbReference type="Pfam" id="PF00117">
    <property type="entry name" value="GATase"/>
    <property type="match status" value="1"/>
</dbReference>
<evidence type="ECO:0000313" key="11">
    <source>
        <dbReference type="EMBL" id="ANF58862.1"/>
    </source>
</evidence>
<sequence length="394" mass="42592">MHDLAAILHPPGRFELAARAAALWLAREECGRQVARLAGLGANAAVEPGARQFVTADGRLVDNGWLWLERASVRTIEAAEQVFHSDSSALLLGEYSQAALIASSGETKRIARVEPLGDRWRLVDEAGRLLLGGSRDRYDRPCPAEEAGQGMDRMPIRVALIGERDHLREVYPANQAALGDAADHLGVTVEVRIVSPLGLERADARSLLGEVDALVLPGGCDGRQIEGQILLAGLALALQVPTLGLCFGMQSMATAVIRDRLGHLEAVLEELDPEAPVHSFIALRDQRGAQRHRLGAATSRLRPGSRVANFHAAHTIGERMNHRYRLAPRWRHSLETAGISISAWSTDDPGITDAIEARGEAFFVGIQGHPELSSSARHPHPGFIALLEAALARR</sequence>
<evidence type="ECO:0000313" key="12">
    <source>
        <dbReference type="Proteomes" id="UP000077875"/>
    </source>
</evidence>
<evidence type="ECO:0000256" key="2">
    <source>
        <dbReference type="ARBA" id="ARBA00007533"/>
    </source>
</evidence>
<dbReference type="KEGG" id="haa:A5892_16465"/>
<dbReference type="GO" id="GO:0005524">
    <property type="term" value="F:ATP binding"/>
    <property type="evidence" value="ECO:0007669"/>
    <property type="project" value="UniProtKB-KW"/>
</dbReference>
<dbReference type="GO" id="GO:0019856">
    <property type="term" value="P:pyrimidine nucleobase biosynthetic process"/>
    <property type="evidence" value="ECO:0007669"/>
    <property type="project" value="TreeGrafter"/>
</dbReference>
<evidence type="ECO:0000256" key="8">
    <source>
        <dbReference type="ARBA" id="ARBA00022975"/>
    </source>
</evidence>
<dbReference type="InterPro" id="IPR004468">
    <property type="entry name" value="CTP_synthase"/>
</dbReference>
<feature type="domain" description="Glutamine amidotransferase" evidence="10">
    <location>
        <begin position="174"/>
        <end position="383"/>
    </location>
</feature>
<keyword evidence="8" id="KW-0665">Pyrimidine biosynthesis</keyword>
<dbReference type="GO" id="GO:0044210">
    <property type="term" value="P:'de novo' CTP biosynthetic process"/>
    <property type="evidence" value="ECO:0007669"/>
    <property type="project" value="UniProtKB-UniPathway"/>
</dbReference>
<evidence type="ECO:0000256" key="4">
    <source>
        <dbReference type="ARBA" id="ARBA00022598"/>
    </source>
</evidence>
<dbReference type="InterPro" id="IPR017926">
    <property type="entry name" value="GATASE"/>
</dbReference>
<comment type="similarity">
    <text evidence="2">Belongs to the CTP synthase family.</text>
</comment>
<keyword evidence="5" id="KW-0547">Nucleotide-binding</keyword>
<dbReference type="SUPFAM" id="SSF52317">
    <property type="entry name" value="Class I glutamine amidotransferase-like"/>
    <property type="match status" value="1"/>
</dbReference>
<comment type="pathway">
    <text evidence="1">Pyrimidine metabolism; CTP biosynthesis via de novo pathway; CTP from UDP: step 2/2.</text>
</comment>
<keyword evidence="4" id="KW-0436">Ligase</keyword>
<evidence type="ECO:0000256" key="7">
    <source>
        <dbReference type="ARBA" id="ARBA00022962"/>
    </source>
</evidence>
<organism evidence="11 12">
    <name type="scientific">Halotalea alkalilenta</name>
    <dbReference type="NCBI Taxonomy" id="376489"/>
    <lineage>
        <taxon>Bacteria</taxon>
        <taxon>Pseudomonadati</taxon>
        <taxon>Pseudomonadota</taxon>
        <taxon>Gammaproteobacteria</taxon>
        <taxon>Oceanospirillales</taxon>
        <taxon>Halomonadaceae</taxon>
        <taxon>Halotalea</taxon>
    </lineage>
</organism>
<dbReference type="PROSITE" id="PS51273">
    <property type="entry name" value="GATASE_TYPE_1"/>
    <property type="match status" value="1"/>
</dbReference>
<protein>
    <recommendedName>
        <fullName evidence="3">CTP synthase (glutamine hydrolyzing)</fullName>
        <ecNumber evidence="3">6.3.4.2</ecNumber>
    </recommendedName>
</protein>
<keyword evidence="6" id="KW-0067">ATP-binding</keyword>
<evidence type="ECO:0000259" key="10">
    <source>
        <dbReference type="Pfam" id="PF00117"/>
    </source>
</evidence>
<dbReference type="Gene3D" id="3.40.50.880">
    <property type="match status" value="1"/>
</dbReference>
<name>A0A172YIA2_9GAMM</name>
<dbReference type="Proteomes" id="UP000077875">
    <property type="component" value="Chromosome"/>
</dbReference>
<keyword evidence="12" id="KW-1185">Reference proteome</keyword>
<dbReference type="STRING" id="376489.A5892_16465"/>
<dbReference type="InterPro" id="IPR029062">
    <property type="entry name" value="Class_I_gatase-like"/>
</dbReference>
<keyword evidence="7" id="KW-0315">Glutamine amidotransferase</keyword>
<dbReference type="PANTHER" id="PTHR11550:SF0">
    <property type="entry name" value="CTP SYNTHASE-RELATED"/>
    <property type="match status" value="1"/>
</dbReference>
<evidence type="ECO:0000256" key="1">
    <source>
        <dbReference type="ARBA" id="ARBA00005171"/>
    </source>
</evidence>
<dbReference type="EC" id="6.3.4.2" evidence="3"/>
<comment type="catalytic activity">
    <reaction evidence="9">
        <text>UTP + L-glutamine + ATP + H2O = CTP + L-glutamate + ADP + phosphate + 2 H(+)</text>
        <dbReference type="Rhea" id="RHEA:26426"/>
        <dbReference type="ChEBI" id="CHEBI:15377"/>
        <dbReference type="ChEBI" id="CHEBI:15378"/>
        <dbReference type="ChEBI" id="CHEBI:29985"/>
        <dbReference type="ChEBI" id="CHEBI:30616"/>
        <dbReference type="ChEBI" id="CHEBI:37563"/>
        <dbReference type="ChEBI" id="CHEBI:43474"/>
        <dbReference type="ChEBI" id="CHEBI:46398"/>
        <dbReference type="ChEBI" id="CHEBI:58359"/>
        <dbReference type="ChEBI" id="CHEBI:456216"/>
        <dbReference type="EC" id="6.3.4.2"/>
    </reaction>
</comment>
<evidence type="ECO:0000256" key="5">
    <source>
        <dbReference type="ARBA" id="ARBA00022741"/>
    </source>
</evidence>
<dbReference type="GO" id="GO:0003883">
    <property type="term" value="F:CTP synthase activity"/>
    <property type="evidence" value="ECO:0007669"/>
    <property type="project" value="UniProtKB-EC"/>
</dbReference>
<dbReference type="PANTHER" id="PTHR11550">
    <property type="entry name" value="CTP SYNTHASE"/>
    <property type="match status" value="1"/>
</dbReference>
<evidence type="ECO:0000256" key="3">
    <source>
        <dbReference type="ARBA" id="ARBA00012291"/>
    </source>
</evidence>
<dbReference type="RefSeq" id="WP_064123717.1">
    <property type="nucleotide sequence ID" value="NZ_CP015243.1"/>
</dbReference>
<dbReference type="EMBL" id="CP015243">
    <property type="protein sequence ID" value="ANF58862.1"/>
    <property type="molecule type" value="Genomic_DNA"/>
</dbReference>
<reference evidence="11 12" key="1">
    <citation type="submission" date="2016-04" db="EMBL/GenBank/DDBJ databases">
        <title>Complete Genome Sequence of Halotalea alkalilenta IHB B 13600.</title>
        <authorList>
            <person name="Swarnkar M.K."/>
            <person name="Sharma A."/>
            <person name="Kaushal K."/>
            <person name="Soni R."/>
            <person name="Rana S."/>
            <person name="Singh A.K."/>
            <person name="Gulati A."/>
        </authorList>
    </citation>
    <scope>NUCLEOTIDE SEQUENCE [LARGE SCALE GENOMIC DNA]</scope>
    <source>
        <strain evidence="11 12">IHB B 13600</strain>
    </source>
</reference>
<gene>
    <name evidence="11" type="ORF">A5892_16465</name>
</gene>
<dbReference type="UniPathway" id="UPA00159">
    <property type="reaction ID" value="UER00277"/>
</dbReference>
<proteinExistence type="inferred from homology"/>
<accession>A0A172YIA2</accession>
<evidence type="ECO:0000256" key="6">
    <source>
        <dbReference type="ARBA" id="ARBA00022840"/>
    </source>
</evidence>
<evidence type="ECO:0000256" key="9">
    <source>
        <dbReference type="ARBA" id="ARBA00047781"/>
    </source>
</evidence>
<dbReference type="AlphaFoldDB" id="A0A172YIA2"/>
<dbReference type="GO" id="GO:0042802">
    <property type="term" value="F:identical protein binding"/>
    <property type="evidence" value="ECO:0007669"/>
    <property type="project" value="TreeGrafter"/>
</dbReference>